<dbReference type="AlphaFoldDB" id="A0A1Q9BY97"/>
<name>A0A1Q9BY97_SYMMI</name>
<organism evidence="1 2">
    <name type="scientific">Symbiodinium microadriaticum</name>
    <name type="common">Dinoflagellate</name>
    <name type="synonym">Zooxanthella microadriatica</name>
    <dbReference type="NCBI Taxonomy" id="2951"/>
    <lineage>
        <taxon>Eukaryota</taxon>
        <taxon>Sar</taxon>
        <taxon>Alveolata</taxon>
        <taxon>Dinophyceae</taxon>
        <taxon>Suessiales</taxon>
        <taxon>Symbiodiniaceae</taxon>
        <taxon>Symbiodinium</taxon>
    </lineage>
</organism>
<sequence length="192" mass="21753">MGLHRDIQNMPGHSNHALALGEYTGGRVWIEDDEGDSAAWLEDKKGGRELRGRWLDMHDKPVSFDARRYHKVEPHEGSMWALAAYVPQAYARATEQHRQACRGPHLYPKGRAEMAFDPSRGICRTFRPEACRGSHLYPQGRLEVAFNPKLGTPSFELRATPSYSEPLQGKFFFPVPAGTRSKTRPYSPRASF</sequence>
<dbReference type="Proteomes" id="UP000186817">
    <property type="component" value="Unassembled WGS sequence"/>
</dbReference>
<keyword evidence="2" id="KW-1185">Reference proteome</keyword>
<dbReference type="EMBL" id="LSRX01002347">
    <property type="protein sequence ID" value="OLP75651.1"/>
    <property type="molecule type" value="Genomic_DNA"/>
</dbReference>
<reference evidence="1 2" key="1">
    <citation type="submission" date="2016-02" db="EMBL/GenBank/DDBJ databases">
        <title>Genome analysis of coral dinoflagellate symbionts highlights evolutionary adaptations to a symbiotic lifestyle.</title>
        <authorList>
            <person name="Aranda M."/>
            <person name="Li Y."/>
            <person name="Liew Y.J."/>
            <person name="Baumgarten S."/>
            <person name="Simakov O."/>
            <person name="Wilson M."/>
            <person name="Piel J."/>
            <person name="Ashoor H."/>
            <person name="Bougouffa S."/>
            <person name="Bajic V.B."/>
            <person name="Ryu T."/>
            <person name="Ravasi T."/>
            <person name="Bayer T."/>
            <person name="Micklem G."/>
            <person name="Kim H."/>
            <person name="Bhak J."/>
            <person name="Lajeunesse T.C."/>
            <person name="Voolstra C.R."/>
        </authorList>
    </citation>
    <scope>NUCLEOTIDE SEQUENCE [LARGE SCALE GENOMIC DNA]</scope>
    <source>
        <strain evidence="1 2">CCMP2467</strain>
    </source>
</reference>
<comment type="caution">
    <text evidence="1">The sequence shown here is derived from an EMBL/GenBank/DDBJ whole genome shotgun (WGS) entry which is preliminary data.</text>
</comment>
<protein>
    <submittedName>
        <fullName evidence="1">Uncharacterized protein</fullName>
    </submittedName>
</protein>
<dbReference type="OrthoDB" id="483929at2759"/>
<evidence type="ECO:0000313" key="2">
    <source>
        <dbReference type="Proteomes" id="UP000186817"/>
    </source>
</evidence>
<proteinExistence type="predicted"/>
<gene>
    <name evidence="1" type="ORF">AK812_SmicGene44519</name>
</gene>
<accession>A0A1Q9BY97</accession>
<evidence type="ECO:0000313" key="1">
    <source>
        <dbReference type="EMBL" id="OLP75651.1"/>
    </source>
</evidence>